<dbReference type="InterPro" id="IPR010737">
    <property type="entry name" value="4-carb_acid_sugar_kinase_N"/>
</dbReference>
<dbReference type="Pfam" id="PF17042">
    <property type="entry name" value="NBD_C"/>
    <property type="match status" value="1"/>
</dbReference>
<keyword evidence="3" id="KW-0547">Nucleotide-binding</keyword>
<dbReference type="Proteomes" id="UP000231259">
    <property type="component" value="Unassembled WGS sequence"/>
</dbReference>
<evidence type="ECO:0000256" key="5">
    <source>
        <dbReference type="ARBA" id="ARBA00022840"/>
    </source>
</evidence>
<evidence type="ECO:0000256" key="8">
    <source>
        <dbReference type="ARBA" id="ARBA00036346"/>
    </source>
</evidence>
<evidence type="ECO:0000256" key="12">
    <source>
        <dbReference type="ARBA" id="ARBA00041377"/>
    </source>
</evidence>
<dbReference type="Gene3D" id="3.40.50.10840">
    <property type="entry name" value="Putative sugar-binding, N-terminal domain"/>
    <property type="match status" value="1"/>
</dbReference>
<name>A0A2G8RKQ5_9RHOB</name>
<evidence type="ECO:0000256" key="10">
    <source>
        <dbReference type="ARBA" id="ARBA00039095"/>
    </source>
</evidence>
<dbReference type="InterPro" id="IPR037051">
    <property type="entry name" value="4-carb_acid_sugar_kinase_N_sf"/>
</dbReference>
<evidence type="ECO:0000256" key="9">
    <source>
        <dbReference type="ARBA" id="ARBA00037335"/>
    </source>
</evidence>
<gene>
    <name evidence="15" type="ORF">P775_01045</name>
</gene>
<comment type="catalytic activity">
    <reaction evidence="7">
        <text>3-dehydro-L-erythronate + ATP = 3-dehydro-4-O-phospho-L-erythronate + ADP + H(+)</text>
        <dbReference type="Rhea" id="RHEA:52552"/>
        <dbReference type="ChEBI" id="CHEBI:15378"/>
        <dbReference type="ChEBI" id="CHEBI:30616"/>
        <dbReference type="ChEBI" id="CHEBI:136592"/>
        <dbReference type="ChEBI" id="CHEBI:136670"/>
        <dbReference type="ChEBI" id="CHEBI:456216"/>
        <dbReference type="EC" id="2.7.1.217"/>
    </reaction>
</comment>
<sequence length="424" mass="43997">MKIGVIADDFTGATDIAGFLVSGGLSCVQMIGVPENDDAVQAEAIVVSLKSRSNPAEQAVAQSLAALDWLRAQGCTQIFQKYCSTFDSTAKGNIGPVTDALMAALGETVTVICPALPVNGRSVYMGHLFVAEELLQNSGMRDHPITPMRDSSLIRLMEAQSSGRCGLVKATVVDQGAEAVRQRIAALKADGCSYVVLDAISDAHLDVLGQAICDMPLVTGGSGLAAGIARALNVGTQAQEAADAGAPLDGPGVVISGSCSQMTNTQVAAYRKLAATHDVDVERCLADAEAYGIELADWVLAQPQDGRAAPMITATADPARLREIQARHGSAASEAVERTFFVAAARLAEGGIRRFVVAGGETSGSVTQGLGVSGFAIGPQIAPGVPWVRAVNRPISLALKSGNFGAEDFFLDCQPESIRKEVQS</sequence>
<dbReference type="Pfam" id="PF07005">
    <property type="entry name" value="SBD_N"/>
    <property type="match status" value="1"/>
</dbReference>
<dbReference type="InterPro" id="IPR042213">
    <property type="entry name" value="NBD_C_sf"/>
</dbReference>
<feature type="domain" description="Four-carbon acid sugar kinase nucleotide binding" evidence="14">
    <location>
        <begin position="253"/>
        <end position="410"/>
    </location>
</feature>
<reference evidence="15 16" key="1">
    <citation type="submission" date="2013-09" db="EMBL/GenBank/DDBJ databases">
        <title>Genome sequencing of Phaeobacter antarcticus sp. nov. SM1211.</title>
        <authorList>
            <person name="Zhang X.-Y."/>
            <person name="Liu C."/>
            <person name="Chen X.-L."/>
            <person name="Xie B.-B."/>
            <person name="Qin Q.-L."/>
            <person name="Rong J.-C."/>
            <person name="Zhang Y.-Z."/>
        </authorList>
    </citation>
    <scope>NUCLEOTIDE SEQUENCE [LARGE SCALE GENOMIC DNA]</scope>
    <source>
        <strain evidence="15 16">SM1211</strain>
    </source>
</reference>
<dbReference type="Gene3D" id="3.40.980.20">
    <property type="entry name" value="Four-carbon acid sugar kinase, nucleotide binding domain"/>
    <property type="match status" value="1"/>
</dbReference>
<evidence type="ECO:0000313" key="15">
    <source>
        <dbReference type="EMBL" id="PIL22083.1"/>
    </source>
</evidence>
<evidence type="ECO:0000256" key="3">
    <source>
        <dbReference type="ARBA" id="ARBA00022741"/>
    </source>
</evidence>
<dbReference type="EC" id="2.7.1.217" evidence="10"/>
<comment type="caution">
    <text evidence="15">The sequence shown here is derived from an EMBL/GenBank/DDBJ whole genome shotgun (WGS) entry which is preliminary data.</text>
</comment>
<evidence type="ECO:0000256" key="4">
    <source>
        <dbReference type="ARBA" id="ARBA00022777"/>
    </source>
</evidence>
<evidence type="ECO:0000256" key="11">
    <source>
        <dbReference type="ARBA" id="ARBA00039461"/>
    </source>
</evidence>
<keyword evidence="5" id="KW-0067">ATP-binding</keyword>
<evidence type="ECO:0000256" key="6">
    <source>
        <dbReference type="ARBA" id="ARBA00023277"/>
    </source>
</evidence>
<dbReference type="InterPro" id="IPR031475">
    <property type="entry name" value="NBD_C"/>
</dbReference>
<keyword evidence="16" id="KW-1185">Reference proteome</keyword>
<accession>A0A2G8RKQ5</accession>
<dbReference type="RefSeq" id="WP_099909207.1">
    <property type="nucleotide sequence ID" value="NZ_AWWI01000016.1"/>
</dbReference>
<dbReference type="NCBIfam" id="NF043035">
    <property type="entry name" value="OxoTetrKin"/>
    <property type="match status" value="1"/>
</dbReference>
<comment type="similarity">
    <text evidence="1">Belongs to the four-carbon acid sugar kinase family.</text>
</comment>
<keyword evidence="2" id="KW-0808">Transferase</keyword>
<dbReference type="AlphaFoldDB" id="A0A2G8RKQ5"/>
<evidence type="ECO:0000256" key="2">
    <source>
        <dbReference type="ARBA" id="ARBA00022679"/>
    </source>
</evidence>
<dbReference type="EMBL" id="AWWI01000016">
    <property type="protein sequence ID" value="PIL22083.1"/>
    <property type="molecule type" value="Genomic_DNA"/>
</dbReference>
<dbReference type="GO" id="GO:0005524">
    <property type="term" value="F:ATP binding"/>
    <property type="evidence" value="ECO:0007669"/>
    <property type="project" value="UniProtKB-KW"/>
</dbReference>
<protein>
    <recommendedName>
        <fullName evidence="11">3-oxo-tetronate kinase</fullName>
        <ecNumber evidence="10">2.7.1.217</ecNumber>
    </recommendedName>
    <alternativeName>
        <fullName evidence="12">3-dehydrotetronate 4-kinase</fullName>
    </alternativeName>
</protein>
<dbReference type="GO" id="GO:0016301">
    <property type="term" value="F:kinase activity"/>
    <property type="evidence" value="ECO:0007669"/>
    <property type="project" value="UniProtKB-KW"/>
</dbReference>
<comment type="catalytic activity">
    <reaction evidence="8">
        <text>3-dehydro-D-erythronate + ATP = 3-dehydro-4-O-phospho-D-erythronate + ADP + H(+)</text>
        <dbReference type="Rhea" id="RHEA:52556"/>
        <dbReference type="ChEBI" id="CHEBI:15378"/>
        <dbReference type="ChEBI" id="CHEBI:30616"/>
        <dbReference type="ChEBI" id="CHEBI:57958"/>
        <dbReference type="ChEBI" id="CHEBI:136593"/>
        <dbReference type="ChEBI" id="CHEBI:456216"/>
        <dbReference type="EC" id="2.7.1.217"/>
    </reaction>
</comment>
<dbReference type="SUPFAM" id="SSF142764">
    <property type="entry name" value="YgbK-like"/>
    <property type="match status" value="1"/>
</dbReference>
<comment type="function">
    <text evidence="9">Catalyzes the ATP-dependent phosphorylation of 3-oxo-tetronate to 3-oxo-tetronate 4-phosphate.</text>
</comment>
<evidence type="ECO:0000259" key="13">
    <source>
        <dbReference type="Pfam" id="PF07005"/>
    </source>
</evidence>
<keyword evidence="4" id="KW-0418">Kinase</keyword>
<feature type="domain" description="Four-carbon acid sugar kinase N-terminal" evidence="13">
    <location>
        <begin position="3"/>
        <end position="227"/>
    </location>
</feature>
<evidence type="ECO:0000256" key="7">
    <source>
        <dbReference type="ARBA" id="ARBA00035898"/>
    </source>
</evidence>
<proteinExistence type="inferred from homology"/>
<dbReference type="OrthoDB" id="191465at2"/>
<evidence type="ECO:0000259" key="14">
    <source>
        <dbReference type="Pfam" id="PF17042"/>
    </source>
</evidence>
<organism evidence="15 16">
    <name type="scientific">Puniceibacterium antarcticum</name>
    <dbReference type="NCBI Taxonomy" id="1206336"/>
    <lineage>
        <taxon>Bacteria</taxon>
        <taxon>Pseudomonadati</taxon>
        <taxon>Pseudomonadota</taxon>
        <taxon>Alphaproteobacteria</taxon>
        <taxon>Rhodobacterales</taxon>
        <taxon>Paracoccaceae</taxon>
        <taxon>Puniceibacterium</taxon>
    </lineage>
</organism>
<dbReference type="PROSITE" id="PS51257">
    <property type="entry name" value="PROKAR_LIPOPROTEIN"/>
    <property type="match status" value="1"/>
</dbReference>
<evidence type="ECO:0000256" key="1">
    <source>
        <dbReference type="ARBA" id="ARBA00005715"/>
    </source>
</evidence>
<evidence type="ECO:0000313" key="16">
    <source>
        <dbReference type="Proteomes" id="UP000231259"/>
    </source>
</evidence>
<keyword evidence="6" id="KW-0119">Carbohydrate metabolism</keyword>
<dbReference type="InterPro" id="IPR050007">
    <property type="entry name" value="OtnK"/>
</dbReference>